<dbReference type="Pfam" id="PF00609">
    <property type="entry name" value="DAGK_acc"/>
    <property type="match status" value="1"/>
</dbReference>
<keyword evidence="1" id="KW-0808">Transferase</keyword>
<evidence type="ECO:0000256" key="3">
    <source>
        <dbReference type="ARBA" id="ARBA00022771"/>
    </source>
</evidence>
<dbReference type="WBParaSite" id="nRc.2.0.1.t13935-RA">
    <property type="protein sequence ID" value="nRc.2.0.1.t13935-RA"/>
    <property type="gene ID" value="nRc.2.0.1.g13935"/>
</dbReference>
<evidence type="ECO:0000256" key="6">
    <source>
        <dbReference type="SAM" id="MobiDB-lite"/>
    </source>
</evidence>
<dbReference type="InterPro" id="IPR016064">
    <property type="entry name" value="NAD/diacylglycerol_kinase_sf"/>
</dbReference>
<organism evidence="8 9">
    <name type="scientific">Romanomermis culicivorax</name>
    <name type="common">Nematode worm</name>
    <dbReference type="NCBI Taxonomy" id="13658"/>
    <lineage>
        <taxon>Eukaryota</taxon>
        <taxon>Metazoa</taxon>
        <taxon>Ecdysozoa</taxon>
        <taxon>Nematoda</taxon>
        <taxon>Enoplea</taxon>
        <taxon>Dorylaimia</taxon>
        <taxon>Mermithida</taxon>
        <taxon>Mermithoidea</taxon>
        <taxon>Mermithidae</taxon>
        <taxon>Romanomermis</taxon>
    </lineage>
</organism>
<name>A0A915IJE9_ROMCU</name>
<dbReference type="Proteomes" id="UP000887565">
    <property type="component" value="Unplaced"/>
</dbReference>
<keyword evidence="3" id="KW-0479">Metal-binding</keyword>
<evidence type="ECO:0000259" key="7">
    <source>
        <dbReference type="SMART" id="SM00045"/>
    </source>
</evidence>
<dbReference type="SMART" id="SM00045">
    <property type="entry name" value="DAGKa"/>
    <property type="match status" value="1"/>
</dbReference>
<evidence type="ECO:0000256" key="2">
    <source>
        <dbReference type="ARBA" id="ARBA00022741"/>
    </source>
</evidence>
<dbReference type="GO" id="GO:0004143">
    <property type="term" value="F:ATP-dependent diacylglycerol kinase activity"/>
    <property type="evidence" value="ECO:0007669"/>
    <property type="project" value="InterPro"/>
</dbReference>
<dbReference type="Gene3D" id="2.60.200.40">
    <property type="match status" value="1"/>
</dbReference>
<dbReference type="GO" id="GO:0007200">
    <property type="term" value="P:phospholipase C-activating G protein-coupled receptor signaling pathway"/>
    <property type="evidence" value="ECO:0007669"/>
    <property type="project" value="InterPro"/>
</dbReference>
<dbReference type="InterPro" id="IPR037607">
    <property type="entry name" value="DGK"/>
</dbReference>
<feature type="domain" description="Diacylglycerol kinase accessory" evidence="7">
    <location>
        <begin position="27"/>
        <end position="183"/>
    </location>
</feature>
<dbReference type="GO" id="GO:0008270">
    <property type="term" value="F:zinc ion binding"/>
    <property type="evidence" value="ECO:0007669"/>
    <property type="project" value="UniProtKB-KW"/>
</dbReference>
<protein>
    <submittedName>
        <fullName evidence="9">Diacylglycerol kinase accessory domain-containing protein</fullName>
    </submittedName>
</protein>
<dbReference type="FunFam" id="2.60.200.40:FF:000004">
    <property type="entry name" value="Diacylglycerol kinase"/>
    <property type="match status" value="1"/>
</dbReference>
<keyword evidence="8" id="KW-1185">Reference proteome</keyword>
<dbReference type="PANTHER" id="PTHR11255:SF54">
    <property type="entry name" value="DIACYLGLYCEROL KINASE THETA"/>
    <property type="match status" value="1"/>
</dbReference>
<evidence type="ECO:0000313" key="9">
    <source>
        <dbReference type="WBParaSite" id="nRc.2.0.1.t13935-RA"/>
    </source>
</evidence>
<dbReference type="SUPFAM" id="SSF111331">
    <property type="entry name" value="NAD kinase/diacylglycerol kinase-like"/>
    <property type="match status" value="1"/>
</dbReference>
<evidence type="ECO:0000256" key="1">
    <source>
        <dbReference type="ARBA" id="ARBA00022679"/>
    </source>
</evidence>
<dbReference type="GO" id="GO:0016020">
    <property type="term" value="C:membrane"/>
    <property type="evidence" value="ECO:0007669"/>
    <property type="project" value="UniProtKB-SubCell"/>
</dbReference>
<accession>A0A915IJE9</accession>
<dbReference type="GO" id="GO:0005524">
    <property type="term" value="F:ATP binding"/>
    <property type="evidence" value="ECO:0007669"/>
    <property type="project" value="UniProtKB-KW"/>
</dbReference>
<dbReference type="InterPro" id="IPR000756">
    <property type="entry name" value="Diacylglycerol_kin_accessory"/>
</dbReference>
<keyword evidence="4" id="KW-0418">Kinase</keyword>
<dbReference type="PANTHER" id="PTHR11255">
    <property type="entry name" value="DIACYLGLYCEROL KINASE"/>
    <property type="match status" value="1"/>
</dbReference>
<evidence type="ECO:0000313" key="8">
    <source>
        <dbReference type="Proteomes" id="UP000887565"/>
    </source>
</evidence>
<sequence>MPVTTSEQNPDDPMQMNNPEDQTSMIIMNNYFGIGVDADVALGFHKKREENPEKFTNRIFNKKVYATIGLKKMINKKACKDLHRKIRLEVDGKHIELSAIEGLIVLNISSWGSGANPWGLEKEEGTFVKPTHYDGLLEIVGITGIVHLGQITTGFSSGIRIAQGGHIKITTNCPLPVQIDGEPQTQPAGTITILKSALKVIKCHDAQEAEVKTSLYGSADFIRIRRDVKQTTALIPEKRFTTHTPRSFVGMNVNKSSRSANTLKFSIDIVYPRDKDIEYSTYDIMVSNVINLKFMVCDT</sequence>
<feature type="region of interest" description="Disordered" evidence="6">
    <location>
        <begin position="1"/>
        <end position="20"/>
    </location>
</feature>
<evidence type="ECO:0000256" key="5">
    <source>
        <dbReference type="ARBA" id="ARBA00022840"/>
    </source>
</evidence>
<keyword evidence="2" id="KW-0547">Nucleotide-binding</keyword>
<proteinExistence type="predicted"/>
<keyword evidence="5" id="KW-0067">ATP-binding</keyword>
<reference evidence="9" key="1">
    <citation type="submission" date="2022-11" db="UniProtKB">
        <authorList>
            <consortium name="WormBaseParasite"/>
        </authorList>
    </citation>
    <scope>IDENTIFICATION</scope>
</reference>
<evidence type="ECO:0000256" key="4">
    <source>
        <dbReference type="ARBA" id="ARBA00022777"/>
    </source>
</evidence>
<dbReference type="AlphaFoldDB" id="A0A915IJE9"/>
<keyword evidence="3" id="KW-0862">Zinc</keyword>
<keyword evidence="3" id="KW-0863">Zinc-finger</keyword>